<evidence type="ECO:0000256" key="17">
    <source>
        <dbReference type="ARBA" id="ARBA00047899"/>
    </source>
</evidence>
<keyword evidence="8" id="KW-0732">Signal</keyword>
<evidence type="ECO:0000256" key="10">
    <source>
        <dbReference type="ARBA" id="ARBA00022741"/>
    </source>
</evidence>
<dbReference type="EMBL" id="SDAM02000018">
    <property type="protein sequence ID" value="KAH6837486.1"/>
    <property type="molecule type" value="Genomic_DNA"/>
</dbReference>
<dbReference type="PROSITE" id="PS00107">
    <property type="entry name" value="PROTEIN_KINASE_ATP"/>
    <property type="match status" value="1"/>
</dbReference>
<dbReference type="GO" id="GO:0016020">
    <property type="term" value="C:membrane"/>
    <property type="evidence" value="ECO:0007669"/>
    <property type="project" value="UniProtKB-SubCell"/>
</dbReference>
<keyword evidence="15" id="KW-0675">Receptor</keyword>
<dbReference type="PROSITE" id="PS50011">
    <property type="entry name" value="PROTEIN_KINASE_DOM"/>
    <property type="match status" value="1"/>
</dbReference>
<evidence type="ECO:0000256" key="9">
    <source>
        <dbReference type="ARBA" id="ARBA00022737"/>
    </source>
</evidence>
<dbReference type="PANTHER" id="PTHR48005:SF16">
    <property type="entry name" value="MDIS1-INTERACTING RECEPTOR LIKE KINASE 2-LIKE ISOFORM X1"/>
    <property type="match status" value="1"/>
</dbReference>
<reference evidence="22 23" key="1">
    <citation type="journal article" date="2021" name="Nat. Commun.">
        <title>Incipient diploidization of the medicinal plant Perilla within 10,000 years.</title>
        <authorList>
            <person name="Zhang Y."/>
            <person name="Shen Q."/>
            <person name="Leng L."/>
            <person name="Zhang D."/>
            <person name="Chen S."/>
            <person name="Shi Y."/>
            <person name="Ning Z."/>
            <person name="Chen S."/>
        </authorList>
    </citation>
    <scope>NUCLEOTIDE SEQUENCE [LARGE SCALE GENOMIC DNA]</scope>
    <source>
        <strain evidence="23">cv. PC099</strain>
    </source>
</reference>
<keyword evidence="16" id="KW-0325">Glycoprotein</keyword>
<dbReference type="InterPro" id="IPR011009">
    <property type="entry name" value="Kinase-like_dom_sf"/>
</dbReference>
<gene>
    <name evidence="22" type="ORF">C2S53_020618</name>
</gene>
<evidence type="ECO:0000256" key="16">
    <source>
        <dbReference type="ARBA" id="ARBA00023180"/>
    </source>
</evidence>
<evidence type="ECO:0000256" key="13">
    <source>
        <dbReference type="ARBA" id="ARBA00022989"/>
    </source>
</evidence>
<dbReference type="InterPro" id="IPR000719">
    <property type="entry name" value="Prot_kinase_dom"/>
</dbReference>
<keyword evidence="11" id="KW-0418">Kinase</keyword>
<evidence type="ECO:0000256" key="14">
    <source>
        <dbReference type="ARBA" id="ARBA00023136"/>
    </source>
</evidence>
<evidence type="ECO:0000313" key="23">
    <source>
        <dbReference type="Proteomes" id="UP001190926"/>
    </source>
</evidence>
<dbReference type="PROSITE" id="PS00109">
    <property type="entry name" value="PROTEIN_KINASE_TYR"/>
    <property type="match status" value="1"/>
</dbReference>
<proteinExistence type="predicted"/>
<comment type="caution">
    <text evidence="22">The sequence shown here is derived from an EMBL/GenBank/DDBJ whole genome shotgun (WGS) entry which is preliminary data.</text>
</comment>
<evidence type="ECO:0000256" key="2">
    <source>
        <dbReference type="ARBA" id="ARBA00012513"/>
    </source>
</evidence>
<keyword evidence="4" id="KW-0597">Phosphoprotein</keyword>
<keyword evidence="14 20" id="KW-0472">Membrane</keyword>
<keyword evidence="10 19" id="KW-0547">Nucleotide-binding</keyword>
<dbReference type="FunFam" id="3.30.200.20:FF:000309">
    <property type="entry name" value="Leucine-rich repeat receptor protein kinase MSP1"/>
    <property type="match status" value="1"/>
</dbReference>
<keyword evidence="12 19" id="KW-0067">ATP-binding</keyword>
<keyword evidence="3" id="KW-0723">Serine/threonine-protein kinase</keyword>
<dbReference type="PANTHER" id="PTHR48005">
    <property type="entry name" value="LEUCINE RICH REPEAT KINASE 2"/>
    <property type="match status" value="1"/>
</dbReference>
<evidence type="ECO:0000256" key="20">
    <source>
        <dbReference type="SAM" id="Phobius"/>
    </source>
</evidence>
<dbReference type="FunFam" id="1.10.510.10:FF:000445">
    <property type="entry name" value="MDIS1-interacting receptor like kinase 2"/>
    <property type="match status" value="1"/>
</dbReference>
<feature type="domain" description="Protein kinase" evidence="21">
    <location>
        <begin position="78"/>
        <end position="361"/>
    </location>
</feature>
<feature type="transmembrane region" description="Helical" evidence="20">
    <location>
        <begin position="13"/>
        <end position="36"/>
    </location>
</feature>
<keyword evidence="9" id="KW-0677">Repeat</keyword>
<evidence type="ECO:0000256" key="4">
    <source>
        <dbReference type="ARBA" id="ARBA00022553"/>
    </source>
</evidence>
<evidence type="ECO:0000256" key="11">
    <source>
        <dbReference type="ARBA" id="ARBA00022777"/>
    </source>
</evidence>
<dbReference type="Gene3D" id="3.30.200.20">
    <property type="entry name" value="Phosphorylase Kinase, domain 1"/>
    <property type="match status" value="1"/>
</dbReference>
<keyword evidence="7 20" id="KW-0812">Transmembrane</keyword>
<dbReference type="Proteomes" id="UP001190926">
    <property type="component" value="Unassembled WGS sequence"/>
</dbReference>
<keyword evidence="6" id="KW-0808">Transferase</keyword>
<evidence type="ECO:0000256" key="6">
    <source>
        <dbReference type="ARBA" id="ARBA00022679"/>
    </source>
</evidence>
<sequence length="372" mass="41886">MDAQSPNINNGDIIYPVVTVFFACFFVSILVGILFIHCQKGKKSASVVPDSKHGDTFKIWNYDGKIAYEDIIEATADFDIRYCVGTGGYGSVYRAILPCRRVVAVKKLHRFEGDNPNYDRCFRNEAEVLSKIRHRNIVKLFGFCLHKRSMFLIYDYMERGSLFSVLHDAEEAVELNWMKKRVNVVKGIANALSYMHHDCNPPILHRDISSTNILLDSKFEGCVSDFGTARLLDPDSSNQTILAGTRGYIAPELAYTMVVTEKCDVYSFGVVALEIMFGDHPGDFLSSVMISTHCAQNLMLQQLLDKRLASPDEDVRVSRDVVRVVTTSLKCISSDPKSRPSMKEVSQELGARAPPLPMPFRSISMLHLMYLD</sequence>
<dbReference type="Pfam" id="PF00069">
    <property type="entry name" value="Pkinase"/>
    <property type="match status" value="1"/>
</dbReference>
<evidence type="ECO:0000256" key="18">
    <source>
        <dbReference type="ARBA" id="ARBA00048679"/>
    </source>
</evidence>
<evidence type="ECO:0000313" key="22">
    <source>
        <dbReference type="EMBL" id="KAH6837486.1"/>
    </source>
</evidence>
<evidence type="ECO:0000256" key="1">
    <source>
        <dbReference type="ARBA" id="ARBA00004479"/>
    </source>
</evidence>
<dbReference type="InterPro" id="IPR017441">
    <property type="entry name" value="Protein_kinase_ATP_BS"/>
</dbReference>
<dbReference type="Gene3D" id="1.10.510.10">
    <property type="entry name" value="Transferase(Phosphotransferase) domain 1"/>
    <property type="match status" value="1"/>
</dbReference>
<name>A0AAD4JQ11_PERFH</name>
<dbReference type="InterPro" id="IPR008266">
    <property type="entry name" value="Tyr_kinase_AS"/>
</dbReference>
<dbReference type="InterPro" id="IPR051420">
    <property type="entry name" value="Ser_Thr_Kinases_DiverseReg"/>
</dbReference>
<comment type="catalytic activity">
    <reaction evidence="18">
        <text>L-seryl-[protein] + ATP = O-phospho-L-seryl-[protein] + ADP + H(+)</text>
        <dbReference type="Rhea" id="RHEA:17989"/>
        <dbReference type="Rhea" id="RHEA-COMP:9863"/>
        <dbReference type="Rhea" id="RHEA-COMP:11604"/>
        <dbReference type="ChEBI" id="CHEBI:15378"/>
        <dbReference type="ChEBI" id="CHEBI:29999"/>
        <dbReference type="ChEBI" id="CHEBI:30616"/>
        <dbReference type="ChEBI" id="CHEBI:83421"/>
        <dbReference type="ChEBI" id="CHEBI:456216"/>
        <dbReference type="EC" id="2.7.11.1"/>
    </reaction>
</comment>
<dbReference type="GO" id="GO:0004674">
    <property type="term" value="F:protein serine/threonine kinase activity"/>
    <property type="evidence" value="ECO:0007669"/>
    <property type="project" value="UniProtKB-KW"/>
</dbReference>
<comment type="subcellular location">
    <subcellularLocation>
        <location evidence="1">Membrane</location>
        <topology evidence="1">Single-pass type I membrane protein</topology>
    </subcellularLocation>
</comment>
<evidence type="ECO:0000256" key="12">
    <source>
        <dbReference type="ARBA" id="ARBA00022840"/>
    </source>
</evidence>
<dbReference type="EC" id="2.7.11.1" evidence="2"/>
<dbReference type="GO" id="GO:0005524">
    <property type="term" value="F:ATP binding"/>
    <property type="evidence" value="ECO:0007669"/>
    <property type="project" value="UniProtKB-UniRule"/>
</dbReference>
<keyword evidence="13 20" id="KW-1133">Transmembrane helix</keyword>
<accession>A0AAD4JQ11</accession>
<keyword evidence="23" id="KW-1185">Reference proteome</keyword>
<organism evidence="22 23">
    <name type="scientific">Perilla frutescens var. hirtella</name>
    <name type="common">Perilla citriodora</name>
    <name type="synonym">Perilla setoyensis</name>
    <dbReference type="NCBI Taxonomy" id="608512"/>
    <lineage>
        <taxon>Eukaryota</taxon>
        <taxon>Viridiplantae</taxon>
        <taxon>Streptophyta</taxon>
        <taxon>Embryophyta</taxon>
        <taxon>Tracheophyta</taxon>
        <taxon>Spermatophyta</taxon>
        <taxon>Magnoliopsida</taxon>
        <taxon>eudicotyledons</taxon>
        <taxon>Gunneridae</taxon>
        <taxon>Pentapetalae</taxon>
        <taxon>asterids</taxon>
        <taxon>lamiids</taxon>
        <taxon>Lamiales</taxon>
        <taxon>Lamiaceae</taxon>
        <taxon>Nepetoideae</taxon>
        <taxon>Elsholtzieae</taxon>
        <taxon>Perilla</taxon>
    </lineage>
</organism>
<evidence type="ECO:0000259" key="21">
    <source>
        <dbReference type="PROSITE" id="PS50011"/>
    </source>
</evidence>
<evidence type="ECO:0000256" key="8">
    <source>
        <dbReference type="ARBA" id="ARBA00022729"/>
    </source>
</evidence>
<keyword evidence="5" id="KW-0433">Leucine-rich repeat</keyword>
<evidence type="ECO:0000256" key="19">
    <source>
        <dbReference type="PROSITE-ProRule" id="PRU10141"/>
    </source>
</evidence>
<feature type="binding site" evidence="19">
    <location>
        <position position="107"/>
    </location>
    <ligand>
        <name>ATP</name>
        <dbReference type="ChEBI" id="CHEBI:30616"/>
    </ligand>
</feature>
<protein>
    <recommendedName>
        <fullName evidence="2">non-specific serine/threonine protein kinase</fullName>
        <ecNumber evidence="2">2.7.11.1</ecNumber>
    </recommendedName>
</protein>
<comment type="catalytic activity">
    <reaction evidence="17">
        <text>L-threonyl-[protein] + ATP = O-phospho-L-threonyl-[protein] + ADP + H(+)</text>
        <dbReference type="Rhea" id="RHEA:46608"/>
        <dbReference type="Rhea" id="RHEA-COMP:11060"/>
        <dbReference type="Rhea" id="RHEA-COMP:11605"/>
        <dbReference type="ChEBI" id="CHEBI:15378"/>
        <dbReference type="ChEBI" id="CHEBI:30013"/>
        <dbReference type="ChEBI" id="CHEBI:30616"/>
        <dbReference type="ChEBI" id="CHEBI:61977"/>
        <dbReference type="ChEBI" id="CHEBI:456216"/>
        <dbReference type="EC" id="2.7.11.1"/>
    </reaction>
</comment>
<dbReference type="SUPFAM" id="SSF56112">
    <property type="entry name" value="Protein kinase-like (PK-like)"/>
    <property type="match status" value="1"/>
</dbReference>
<evidence type="ECO:0000256" key="7">
    <source>
        <dbReference type="ARBA" id="ARBA00022692"/>
    </source>
</evidence>
<evidence type="ECO:0000256" key="15">
    <source>
        <dbReference type="ARBA" id="ARBA00023170"/>
    </source>
</evidence>
<dbReference type="AlphaFoldDB" id="A0AAD4JQ11"/>
<evidence type="ECO:0000256" key="3">
    <source>
        <dbReference type="ARBA" id="ARBA00022527"/>
    </source>
</evidence>
<evidence type="ECO:0000256" key="5">
    <source>
        <dbReference type="ARBA" id="ARBA00022614"/>
    </source>
</evidence>